<protein>
    <recommendedName>
        <fullName evidence="3">Lipoprotein</fullName>
    </recommendedName>
</protein>
<dbReference type="Proteomes" id="UP000004931">
    <property type="component" value="Unassembled WGS sequence"/>
</dbReference>
<keyword evidence="2" id="KW-1185">Reference proteome</keyword>
<dbReference type="PANTHER" id="PTHR33361">
    <property type="entry name" value="GLR0591 PROTEIN"/>
    <property type="match status" value="1"/>
</dbReference>
<evidence type="ECO:0000313" key="1">
    <source>
        <dbReference type="EMBL" id="EAW29704.1"/>
    </source>
</evidence>
<evidence type="ECO:0000313" key="2">
    <source>
        <dbReference type="Proteomes" id="UP000004931"/>
    </source>
</evidence>
<sequence length="627" mass="70691">MKTFIAGLILYISLSGCGYNAISTVEIAALTEGVTPQSAMISETERLNQWFAQRFEQQLQQSPMTMTQLGRRDKYDEIDDLSEAAEIARLQWQAATVTDLKKSFNYGALSRDAKTSYDIWIYQYESAKAMATYRRHEYVFTQMHGAHTRLPNFMINFHNVVDEADMIAYTQRIAGVSRAIEQLLIRAKLSAHEGIRPPDFAYKGVIKQSKKLLFGQPFSDNSAVDSPLWADVTKKISALLAAGKIDSMEAKSLKSAAKKSLIDNFQPAYSDLIAWMESDIANASDGANGASALPSGDAYYNASLLHKTTLPISANAIHQLGLKEVARLRQEMNRTKSTVAFDGDLQSFFHFIKSDPEFFYANTDKGRESYLRDSRGYLNAINNKLPEFFGLLPEADLVVKRVEAFREQDGAAQHYFPGTPDGSRPGVYYVHLSDMMSMPKNEMESVAYHEGNPGHHMQISIAQELDNVPEFRTQVFFTSYVEGWALYAELLAKEMGAYQNPYTDFGRLVAEMWRAIRLVVDTGIHSRGWTEERAIRYFQNNSPIADGQIKSEVRRYFVWPGQATAYKIGMLKILELRKKAQTELGEDFDIRRFHDVVLGGGSLPLPVLEKAVINWLDDIKHSSTPTL</sequence>
<dbReference type="STRING" id="247633.GP2143_12231"/>
<dbReference type="AlphaFoldDB" id="A0YHH3"/>
<dbReference type="PROSITE" id="PS51257">
    <property type="entry name" value="PROKAR_LIPOPROTEIN"/>
    <property type="match status" value="1"/>
</dbReference>
<reference evidence="1 2" key="1">
    <citation type="journal article" date="2010" name="J. Bacteriol.">
        <title>Genome sequence of the oligotrophic marine Gammaproteobacterium HTCC2143, isolated from the Oregon Coast.</title>
        <authorList>
            <person name="Oh H.M."/>
            <person name="Kang I."/>
            <person name="Ferriera S."/>
            <person name="Giovannoni S.J."/>
            <person name="Cho J.C."/>
        </authorList>
    </citation>
    <scope>NUCLEOTIDE SEQUENCE [LARGE SCALE GENOMIC DNA]</scope>
    <source>
        <strain evidence="1 2">HTCC2143</strain>
    </source>
</reference>
<evidence type="ECO:0008006" key="3">
    <source>
        <dbReference type="Google" id="ProtNLM"/>
    </source>
</evidence>
<comment type="caution">
    <text evidence="1">The sequence shown here is derived from an EMBL/GenBank/DDBJ whole genome shotgun (WGS) entry which is preliminary data.</text>
</comment>
<dbReference type="EMBL" id="AAVT01000017">
    <property type="protein sequence ID" value="EAW29704.1"/>
    <property type="molecule type" value="Genomic_DNA"/>
</dbReference>
<dbReference type="PANTHER" id="PTHR33361:SF16">
    <property type="entry name" value="DUF885 DOMAIN-CONTAINING PROTEIN"/>
    <property type="match status" value="1"/>
</dbReference>
<organism evidence="1 2">
    <name type="scientific">marine gamma proteobacterium HTCC2143</name>
    <dbReference type="NCBI Taxonomy" id="247633"/>
    <lineage>
        <taxon>Bacteria</taxon>
        <taxon>Pseudomonadati</taxon>
        <taxon>Pseudomonadota</taxon>
        <taxon>Gammaproteobacteria</taxon>
        <taxon>Cellvibrionales</taxon>
        <taxon>Spongiibacteraceae</taxon>
        <taxon>BD1-7 clade</taxon>
    </lineage>
</organism>
<proteinExistence type="predicted"/>
<dbReference type="InterPro" id="IPR010281">
    <property type="entry name" value="DUF885"/>
</dbReference>
<gene>
    <name evidence="1" type="ORF">GP2143_12231</name>
</gene>
<accession>A0YHH3</accession>
<dbReference type="eggNOG" id="COG4805">
    <property type="taxonomic scope" value="Bacteria"/>
</dbReference>
<name>A0YHH3_9GAMM</name>
<dbReference type="Pfam" id="PF05960">
    <property type="entry name" value="DUF885"/>
    <property type="match status" value="1"/>
</dbReference>